<gene>
    <name evidence="6" type="ORF">MM239_17775</name>
</gene>
<comment type="caution">
    <text evidence="6">The sequence shown here is derived from an EMBL/GenBank/DDBJ whole genome shotgun (WGS) entry which is preliminary data.</text>
</comment>
<dbReference type="NCBIfam" id="TIGR00275">
    <property type="entry name" value="aminoacetone oxidase family FAD-binding enzyme"/>
    <property type="match status" value="1"/>
</dbReference>
<dbReference type="Gene3D" id="2.40.30.10">
    <property type="entry name" value="Translation factors"/>
    <property type="match status" value="1"/>
</dbReference>
<dbReference type="EMBL" id="JAKZGP010000066">
    <property type="protein sequence ID" value="MCH7411251.1"/>
    <property type="molecule type" value="Genomic_DNA"/>
</dbReference>
<dbReference type="InterPro" id="IPR036188">
    <property type="entry name" value="FAD/NAD-bd_sf"/>
</dbReference>
<proteinExistence type="predicted"/>
<organism evidence="6 7">
    <name type="scientific">Belliella filtrata</name>
    <dbReference type="NCBI Taxonomy" id="2923435"/>
    <lineage>
        <taxon>Bacteria</taxon>
        <taxon>Pseudomonadati</taxon>
        <taxon>Bacteroidota</taxon>
        <taxon>Cytophagia</taxon>
        <taxon>Cytophagales</taxon>
        <taxon>Cyclobacteriaceae</taxon>
        <taxon>Belliella</taxon>
    </lineage>
</organism>
<evidence type="ECO:0000259" key="4">
    <source>
        <dbReference type="Pfam" id="PF03486"/>
    </source>
</evidence>
<dbReference type="Pfam" id="PF03486">
    <property type="entry name" value="HI0933_like"/>
    <property type="match status" value="1"/>
</dbReference>
<dbReference type="Proteomes" id="UP001165489">
    <property type="component" value="Unassembled WGS sequence"/>
</dbReference>
<protein>
    <submittedName>
        <fullName evidence="6">NAD(P)/FAD-dependent oxidoreductase</fullName>
    </submittedName>
</protein>
<dbReference type="Gene3D" id="1.10.8.260">
    <property type="entry name" value="HI0933 insert domain-like"/>
    <property type="match status" value="1"/>
</dbReference>
<keyword evidence="3" id="KW-0274">FAD</keyword>
<feature type="domain" description="RsdA/BaiN/AoA(So)-like insert" evidence="5">
    <location>
        <begin position="186"/>
        <end position="346"/>
    </location>
</feature>
<feature type="domain" description="RsdA/BaiN/AoA(So)-like Rossmann fold-like" evidence="4">
    <location>
        <begin position="3"/>
        <end position="399"/>
    </location>
</feature>
<dbReference type="SUPFAM" id="SSF51905">
    <property type="entry name" value="FAD/NAD(P)-binding domain"/>
    <property type="match status" value="1"/>
</dbReference>
<dbReference type="InterPro" id="IPR055178">
    <property type="entry name" value="RsdA/BaiN/AoA(So)-like_dom"/>
</dbReference>
<dbReference type="Gene3D" id="3.50.50.60">
    <property type="entry name" value="FAD/NAD(P)-binding domain"/>
    <property type="match status" value="1"/>
</dbReference>
<accession>A0ABS9V4B2</accession>
<evidence type="ECO:0000313" key="6">
    <source>
        <dbReference type="EMBL" id="MCH7411251.1"/>
    </source>
</evidence>
<dbReference type="PANTHER" id="PTHR42887:SF2">
    <property type="entry name" value="OS12G0638800 PROTEIN"/>
    <property type="match status" value="1"/>
</dbReference>
<dbReference type="InterPro" id="IPR004792">
    <property type="entry name" value="BaiN-like"/>
</dbReference>
<name>A0ABS9V4B2_9BACT</name>
<dbReference type="SUPFAM" id="SSF160996">
    <property type="entry name" value="HI0933 insert domain-like"/>
    <property type="match status" value="1"/>
</dbReference>
<dbReference type="PRINTS" id="PR00368">
    <property type="entry name" value="FADPNR"/>
</dbReference>
<dbReference type="Pfam" id="PF22780">
    <property type="entry name" value="HI0933_like_1st"/>
    <property type="match status" value="1"/>
</dbReference>
<dbReference type="InterPro" id="IPR023166">
    <property type="entry name" value="BaiN-like_dom_sf"/>
</dbReference>
<evidence type="ECO:0000313" key="7">
    <source>
        <dbReference type="Proteomes" id="UP001165489"/>
    </source>
</evidence>
<reference evidence="6" key="1">
    <citation type="submission" date="2022-03" db="EMBL/GenBank/DDBJ databases">
        <title>De novo assembled genomes of Belliella spp. (Cyclobacteriaceae) strains.</title>
        <authorList>
            <person name="Szabo A."/>
            <person name="Korponai K."/>
            <person name="Felfoldi T."/>
        </authorList>
    </citation>
    <scope>NUCLEOTIDE SEQUENCE</scope>
    <source>
        <strain evidence="6">DSM 111904</strain>
    </source>
</reference>
<keyword evidence="7" id="KW-1185">Reference proteome</keyword>
<dbReference type="PRINTS" id="PR00411">
    <property type="entry name" value="PNDRDTASEI"/>
</dbReference>
<evidence type="ECO:0000256" key="3">
    <source>
        <dbReference type="ARBA" id="ARBA00022827"/>
    </source>
</evidence>
<evidence type="ECO:0000259" key="5">
    <source>
        <dbReference type="Pfam" id="PF22780"/>
    </source>
</evidence>
<sequence>MNDVAVIGAGASGYFAAIHAAKAGGNVTIIEKTSKSLSKVSVSGGGRCNVTHAAFENRLLIKNYPRGEKFLKKSFVQFSVNDTINWFESRGVRLKVEQDGRMFPVSDSSESIIQALEKEASLQNVRIKYHFGVVDVDKIDEKFRITNTNGDNLYFDHLIVCTGGSSKFQGFDFLKKFKHKIIPPIPSLFTFNTPHEPIKALMGISVSDAFVKLEGTKLSYQGPLLITHWGISGPAVLKLSAFGAQWLAEKNYKAKAQIRWDSRWTEESLLIDLINFKSKHPKKKINSNPLFGLPSRLWEHFVERSEIKDEDIWINISKKQLNRLIQNLFCYIVSIDGKTTFKEEFVTAGGVSLDQVNPDTMESKLVSGLYFAGEVLDIDGITGGFNFQAAWTTGYIAGTHVLHKG</sequence>
<keyword evidence="2" id="KW-0285">Flavoprotein</keyword>
<evidence type="ECO:0000256" key="1">
    <source>
        <dbReference type="ARBA" id="ARBA00001974"/>
    </source>
</evidence>
<dbReference type="InterPro" id="IPR057661">
    <property type="entry name" value="RsdA/BaiN/AoA(So)_Rossmann"/>
</dbReference>
<dbReference type="PANTHER" id="PTHR42887">
    <property type="entry name" value="OS12G0638800 PROTEIN"/>
    <property type="match status" value="1"/>
</dbReference>
<evidence type="ECO:0000256" key="2">
    <source>
        <dbReference type="ARBA" id="ARBA00022630"/>
    </source>
</evidence>
<dbReference type="RefSeq" id="WP_241349601.1">
    <property type="nucleotide sequence ID" value="NZ_JAKZGP010000066.1"/>
</dbReference>
<comment type="cofactor">
    <cofactor evidence="1">
        <name>FAD</name>
        <dbReference type="ChEBI" id="CHEBI:57692"/>
    </cofactor>
</comment>